<name>A0A645FHH2_9ZZZZ</name>
<protein>
    <submittedName>
        <fullName evidence="1">Uncharacterized protein</fullName>
    </submittedName>
</protein>
<sequence>MGVFVSSACRYSHHFEDLAYLLPDCALAIFAMHLDGFSNLLSNRQHWIERGHWVLKDHGNLVATDFTNS</sequence>
<accession>A0A645FHH2</accession>
<proteinExistence type="predicted"/>
<comment type="caution">
    <text evidence="1">The sequence shown here is derived from an EMBL/GenBank/DDBJ whole genome shotgun (WGS) entry which is preliminary data.</text>
</comment>
<dbReference type="EMBL" id="VSSQ01059537">
    <property type="protein sequence ID" value="MPN13086.1"/>
    <property type="molecule type" value="Genomic_DNA"/>
</dbReference>
<evidence type="ECO:0000313" key="1">
    <source>
        <dbReference type="EMBL" id="MPN13086.1"/>
    </source>
</evidence>
<organism evidence="1">
    <name type="scientific">bioreactor metagenome</name>
    <dbReference type="NCBI Taxonomy" id="1076179"/>
    <lineage>
        <taxon>unclassified sequences</taxon>
        <taxon>metagenomes</taxon>
        <taxon>ecological metagenomes</taxon>
    </lineage>
</organism>
<reference evidence="1" key="1">
    <citation type="submission" date="2019-08" db="EMBL/GenBank/DDBJ databases">
        <authorList>
            <person name="Kucharzyk K."/>
            <person name="Murdoch R.W."/>
            <person name="Higgins S."/>
            <person name="Loffler F."/>
        </authorList>
    </citation>
    <scope>NUCLEOTIDE SEQUENCE</scope>
</reference>
<dbReference type="AlphaFoldDB" id="A0A645FHH2"/>
<gene>
    <name evidence="1" type="ORF">SDC9_160406</name>
</gene>